<dbReference type="InterPro" id="IPR003646">
    <property type="entry name" value="SH3-like_bac-type"/>
</dbReference>
<keyword evidence="3" id="KW-0812">Transmembrane</keyword>
<evidence type="ECO:0000313" key="6">
    <source>
        <dbReference type="Proteomes" id="UP000035618"/>
    </source>
</evidence>
<accession>A0A837IT72</accession>
<dbReference type="EMBL" id="JHAJ01000021">
    <property type="protein sequence ID" value="KLA47064.1"/>
    <property type="molecule type" value="Genomic_DNA"/>
</dbReference>
<evidence type="ECO:0000256" key="1">
    <source>
        <dbReference type="ARBA" id="ARBA00022801"/>
    </source>
</evidence>
<keyword evidence="3" id="KW-0472">Membrane</keyword>
<gene>
    <name evidence="5" type="ORF">LRB_956</name>
</gene>
<dbReference type="InterPro" id="IPR050695">
    <property type="entry name" value="N-acetylmuramoyl_amidase_3"/>
</dbReference>
<dbReference type="GO" id="GO:0030288">
    <property type="term" value="C:outer membrane-bounded periplasmic space"/>
    <property type="evidence" value="ECO:0007669"/>
    <property type="project" value="TreeGrafter"/>
</dbReference>
<feature type="domain" description="SH3b" evidence="4">
    <location>
        <begin position="54"/>
        <end position="118"/>
    </location>
</feature>
<dbReference type="SMART" id="SM00646">
    <property type="entry name" value="Ami_3"/>
    <property type="match status" value="1"/>
</dbReference>
<dbReference type="SUPFAM" id="SSF53187">
    <property type="entry name" value="Zn-dependent exopeptidases"/>
    <property type="match status" value="1"/>
</dbReference>
<evidence type="ECO:0000256" key="2">
    <source>
        <dbReference type="ARBA" id="ARBA00023316"/>
    </source>
</evidence>
<dbReference type="CDD" id="cd02696">
    <property type="entry name" value="MurNAc-LAA"/>
    <property type="match status" value="1"/>
</dbReference>
<dbReference type="Pfam" id="PF01520">
    <property type="entry name" value="Amidase_3"/>
    <property type="match status" value="1"/>
</dbReference>
<feature type="transmembrane region" description="Helical" evidence="3">
    <location>
        <begin position="29"/>
        <end position="49"/>
    </location>
</feature>
<dbReference type="PANTHER" id="PTHR30404:SF7">
    <property type="entry name" value="CELL WALL AMIDASE LYTH-RELATED"/>
    <property type="match status" value="1"/>
</dbReference>
<keyword evidence="2" id="KW-0961">Cell wall biogenesis/degradation</keyword>
<keyword evidence="1" id="KW-0378">Hydrolase</keyword>
<evidence type="ECO:0000256" key="3">
    <source>
        <dbReference type="SAM" id="Phobius"/>
    </source>
</evidence>
<name>A0A837IT72_9LACO</name>
<dbReference type="Gene3D" id="3.40.630.40">
    <property type="entry name" value="Zn-dependent exopeptidases"/>
    <property type="match status" value="1"/>
</dbReference>
<dbReference type="PANTHER" id="PTHR30404">
    <property type="entry name" value="N-ACETYLMURAMOYL-L-ALANINE AMIDASE"/>
    <property type="match status" value="1"/>
</dbReference>
<dbReference type="Gene3D" id="2.30.30.40">
    <property type="entry name" value="SH3 Domains"/>
    <property type="match status" value="1"/>
</dbReference>
<dbReference type="Pfam" id="PF08239">
    <property type="entry name" value="SH3_3"/>
    <property type="match status" value="1"/>
</dbReference>
<dbReference type="AlphaFoldDB" id="A0A837IT72"/>
<organism evidence="5 6">
    <name type="scientific">Ligilactobacillus ruminis</name>
    <dbReference type="NCBI Taxonomy" id="1623"/>
    <lineage>
        <taxon>Bacteria</taxon>
        <taxon>Bacillati</taxon>
        <taxon>Bacillota</taxon>
        <taxon>Bacilli</taxon>
        <taxon>Lactobacillales</taxon>
        <taxon>Lactobacillaceae</taxon>
        <taxon>Ligilactobacillus</taxon>
    </lineage>
</organism>
<comment type="caution">
    <text evidence="5">The sequence shown here is derived from an EMBL/GenBank/DDBJ whole genome shotgun (WGS) entry which is preliminary data.</text>
</comment>
<dbReference type="GO" id="GO:0071555">
    <property type="term" value="P:cell wall organization"/>
    <property type="evidence" value="ECO:0007669"/>
    <property type="project" value="UniProtKB-KW"/>
</dbReference>
<keyword evidence="3" id="KW-1133">Transmembrane helix</keyword>
<proteinExistence type="predicted"/>
<dbReference type="GO" id="GO:0009253">
    <property type="term" value="P:peptidoglycan catabolic process"/>
    <property type="evidence" value="ECO:0007669"/>
    <property type="project" value="InterPro"/>
</dbReference>
<reference evidence="5 6" key="1">
    <citation type="journal article" date="2015" name="BMC Microbiol.">
        <title>Lactobacillus ruminis strains cluster according to their mammalian gut source.</title>
        <authorList>
            <person name="O' Donnell M.M."/>
            <person name="Harris H.M."/>
            <person name="Lynch D.B."/>
            <person name="Ross R.P."/>
            <person name="O'Toole P.W."/>
        </authorList>
    </citation>
    <scope>NUCLEOTIDE SEQUENCE [LARGE SCALE GENOMIC DNA]</scope>
    <source>
        <strain evidence="5 6">ATCC 27780</strain>
    </source>
</reference>
<dbReference type="InterPro" id="IPR002508">
    <property type="entry name" value="MurNAc-LAA_cat"/>
</dbReference>
<sequence>MLRYKERIEISLTNQTRQKRSHPQKRSPFSKSSLLLMLLVLGLGFILGYRTRTYMNQIVVETTDAVLKEGPGTEFPQKSFLKKEQRLTVYSRKNHWLHVKTDNGKTGWVADWMIADGYKNPIEKLSDATIVIDAGHGGADSGALSIKNKMEKKYTLLYAKELEQKLESYGTKVYMTRSSDKTVSLSSRPILAQQVHADAFISIHFDSCDQPNAASGFTTYYYHTGKSLKLARCINQSFGALGLENRGVDKGDFLVIRDNTQPSVLLEMGYINTQKDFENISDPSYRSEAMDDVVKGLKKFIENND</sequence>
<dbReference type="PROSITE" id="PS51781">
    <property type="entry name" value="SH3B"/>
    <property type="match status" value="1"/>
</dbReference>
<dbReference type="SMART" id="SM00287">
    <property type="entry name" value="SH3b"/>
    <property type="match status" value="1"/>
</dbReference>
<evidence type="ECO:0000313" key="5">
    <source>
        <dbReference type="EMBL" id="KLA47064.1"/>
    </source>
</evidence>
<dbReference type="Proteomes" id="UP000035618">
    <property type="component" value="Unassembled WGS sequence"/>
</dbReference>
<dbReference type="GO" id="GO:0008745">
    <property type="term" value="F:N-acetylmuramoyl-L-alanine amidase activity"/>
    <property type="evidence" value="ECO:0007669"/>
    <property type="project" value="InterPro"/>
</dbReference>
<protein>
    <submittedName>
        <fullName evidence="5">N-acetylmuramoyl-L-alanine amidase</fullName>
    </submittedName>
</protein>
<evidence type="ECO:0000259" key="4">
    <source>
        <dbReference type="PROSITE" id="PS51781"/>
    </source>
</evidence>